<keyword evidence="2" id="KW-1185">Reference proteome</keyword>
<dbReference type="Proteomes" id="UP000436694">
    <property type="component" value="Unassembled WGS sequence"/>
</dbReference>
<comment type="caution">
    <text evidence="1">The sequence shown here is derived from an EMBL/GenBank/DDBJ whole genome shotgun (WGS) entry which is preliminary data.</text>
</comment>
<gene>
    <name evidence="1" type="ORF">GG681_16035</name>
</gene>
<evidence type="ECO:0000313" key="2">
    <source>
        <dbReference type="Proteomes" id="UP000436694"/>
    </source>
</evidence>
<proteinExistence type="predicted"/>
<protein>
    <submittedName>
        <fullName evidence="1">Uncharacterized protein</fullName>
    </submittedName>
</protein>
<dbReference type="EMBL" id="WIXK01000011">
    <property type="protein sequence ID" value="MQY44156.1"/>
    <property type="molecule type" value="Genomic_DNA"/>
</dbReference>
<evidence type="ECO:0000313" key="1">
    <source>
        <dbReference type="EMBL" id="MQY44156.1"/>
    </source>
</evidence>
<reference evidence="1 2" key="1">
    <citation type="submission" date="2019-10" db="EMBL/GenBank/DDBJ databases">
        <title>Epibacterium sp. nov., isolated from seawater.</title>
        <authorList>
            <person name="Zhang X."/>
            <person name="Li N."/>
        </authorList>
    </citation>
    <scope>NUCLEOTIDE SEQUENCE [LARGE SCALE GENOMIC DNA]</scope>
    <source>
        <strain evidence="1 2">SM1969</strain>
    </source>
</reference>
<dbReference type="AlphaFoldDB" id="A0A844B450"/>
<name>A0A844B450_9RHOB</name>
<organism evidence="1 2">
    <name type="scientific">Tritonibacter aquimaris</name>
    <dbReference type="NCBI Taxonomy" id="2663379"/>
    <lineage>
        <taxon>Bacteria</taxon>
        <taxon>Pseudomonadati</taxon>
        <taxon>Pseudomonadota</taxon>
        <taxon>Alphaproteobacteria</taxon>
        <taxon>Rhodobacterales</taxon>
        <taxon>Paracoccaceae</taxon>
        <taxon>Tritonibacter</taxon>
    </lineage>
</organism>
<accession>A0A844B450</accession>
<sequence length="51" mass="5783">MRKSHFAEASIIRNDVISQRQAYHLVGVDPKAVRRDSLPDNPEIRRSAPAI</sequence>